<dbReference type="SMART" id="SM00903">
    <property type="entry name" value="Flavin_Reduct"/>
    <property type="match status" value="1"/>
</dbReference>
<dbReference type="RefSeq" id="WP_006368851.1">
    <property type="nucleotide sequence ID" value="NZ_CP073075.1"/>
</dbReference>
<sequence>MTSNETQPHVEIDIDRFRDAMTRFPSGVTIVTTTDASGAPRGFTATSFCSLSADPALVLVCIAKKAECHEAFLEADRWNIHVAAHGQAELAMLFATRGADKFIGGVTLDEAGQPLLAGSSVTLQCSAFDKLPGGDHTILIGRVDGVDLEDADPTVYHRREFRCLSRVS</sequence>
<evidence type="ECO:0000256" key="2">
    <source>
        <dbReference type="ARBA" id="ARBA00023002"/>
    </source>
</evidence>
<dbReference type="PANTHER" id="PTHR30466">
    <property type="entry name" value="FLAVIN REDUCTASE"/>
    <property type="match status" value="1"/>
</dbReference>
<reference evidence="4 5" key="1">
    <citation type="submission" date="2020-04" db="EMBL/GenBank/DDBJ databases">
        <title>MicrobeNet Type strains.</title>
        <authorList>
            <person name="Nicholson A.C."/>
        </authorList>
    </citation>
    <scope>NUCLEOTIDE SEQUENCE [LARGE SCALE GENOMIC DNA]</scope>
    <source>
        <strain evidence="4 5">ATCC BAA-14</strain>
    </source>
</reference>
<evidence type="ECO:0000256" key="1">
    <source>
        <dbReference type="ARBA" id="ARBA00008898"/>
    </source>
</evidence>
<dbReference type="InterPro" id="IPR012349">
    <property type="entry name" value="Split_barrel_FMN-bd"/>
</dbReference>
<proteinExistence type="inferred from homology"/>
<dbReference type="PANTHER" id="PTHR30466:SF1">
    <property type="entry name" value="FMN REDUCTASE (NADH) RUTF"/>
    <property type="match status" value="1"/>
</dbReference>
<dbReference type="EMBL" id="JAAXPC010000023">
    <property type="protein sequence ID" value="NKY04774.1"/>
    <property type="molecule type" value="Genomic_DNA"/>
</dbReference>
<dbReference type="SUPFAM" id="SSF50475">
    <property type="entry name" value="FMN-binding split barrel"/>
    <property type="match status" value="1"/>
</dbReference>
<dbReference type="InterPro" id="IPR002563">
    <property type="entry name" value="Flavin_Rdtase-like_dom"/>
</dbReference>
<accession>A0A846WT27</accession>
<dbReference type="GO" id="GO:0042602">
    <property type="term" value="F:riboflavin reductase (NADPH) activity"/>
    <property type="evidence" value="ECO:0007669"/>
    <property type="project" value="TreeGrafter"/>
</dbReference>
<dbReference type="AlphaFoldDB" id="A0A846WT27"/>
<dbReference type="GO" id="GO:0010181">
    <property type="term" value="F:FMN binding"/>
    <property type="evidence" value="ECO:0007669"/>
    <property type="project" value="InterPro"/>
</dbReference>
<comment type="caution">
    <text evidence="4">The sequence shown here is derived from an EMBL/GenBank/DDBJ whole genome shotgun (WGS) entry which is preliminary data.</text>
</comment>
<gene>
    <name evidence="4" type="ORF">HGA05_24740</name>
</gene>
<name>A0A846WT27_9ACTN</name>
<dbReference type="Proteomes" id="UP000563898">
    <property type="component" value="Unassembled WGS sequence"/>
</dbReference>
<keyword evidence="2" id="KW-0560">Oxidoreductase</keyword>
<dbReference type="GO" id="GO:0006208">
    <property type="term" value="P:pyrimidine nucleobase catabolic process"/>
    <property type="evidence" value="ECO:0007669"/>
    <property type="project" value="TreeGrafter"/>
</dbReference>
<feature type="domain" description="Flavin reductase like" evidence="3">
    <location>
        <begin position="21"/>
        <end position="163"/>
    </location>
</feature>
<dbReference type="Pfam" id="PF01613">
    <property type="entry name" value="Flavin_Reduct"/>
    <property type="match status" value="1"/>
</dbReference>
<organism evidence="4 5">
    <name type="scientific">Gordonia polyisoprenivorans</name>
    <dbReference type="NCBI Taxonomy" id="84595"/>
    <lineage>
        <taxon>Bacteria</taxon>
        <taxon>Bacillati</taxon>
        <taxon>Actinomycetota</taxon>
        <taxon>Actinomycetes</taxon>
        <taxon>Mycobacteriales</taxon>
        <taxon>Gordoniaceae</taxon>
        <taxon>Gordonia</taxon>
    </lineage>
</organism>
<evidence type="ECO:0000259" key="3">
    <source>
        <dbReference type="SMART" id="SM00903"/>
    </source>
</evidence>
<protein>
    <submittedName>
        <fullName evidence="4">Flavin reductase family protein</fullName>
    </submittedName>
</protein>
<dbReference type="InterPro" id="IPR050268">
    <property type="entry name" value="NADH-dep_flavin_reductase"/>
</dbReference>
<evidence type="ECO:0000313" key="5">
    <source>
        <dbReference type="Proteomes" id="UP000563898"/>
    </source>
</evidence>
<evidence type="ECO:0000313" key="4">
    <source>
        <dbReference type="EMBL" id="NKY04774.1"/>
    </source>
</evidence>
<comment type="similarity">
    <text evidence="1">Belongs to the non-flavoprotein flavin reductase family.</text>
</comment>
<dbReference type="Gene3D" id="2.30.110.10">
    <property type="entry name" value="Electron Transport, Fmn-binding Protein, Chain A"/>
    <property type="match status" value="1"/>
</dbReference>